<evidence type="ECO:0000313" key="2">
    <source>
        <dbReference type="Proteomes" id="UP000194137"/>
    </source>
</evidence>
<dbReference type="EMBL" id="CP021112">
    <property type="protein sequence ID" value="ARQ00789.1"/>
    <property type="molecule type" value="Genomic_DNA"/>
</dbReference>
<dbReference type="OrthoDB" id="7312911at2"/>
<dbReference type="PANTHER" id="PTHR42792">
    <property type="entry name" value="FLAGELLIN"/>
    <property type="match status" value="1"/>
</dbReference>
<accession>A0A1W6ZTQ8</accession>
<dbReference type="SUPFAM" id="SSF64518">
    <property type="entry name" value="Phase 1 flagellin"/>
    <property type="match status" value="1"/>
</dbReference>
<dbReference type="GO" id="GO:0009288">
    <property type="term" value="C:bacterial-type flagellum"/>
    <property type="evidence" value="ECO:0007669"/>
    <property type="project" value="InterPro"/>
</dbReference>
<gene>
    <name evidence="1" type="ORF">CAK95_18115</name>
</gene>
<evidence type="ECO:0000313" key="1">
    <source>
        <dbReference type="EMBL" id="ARQ00789.1"/>
    </source>
</evidence>
<organism evidence="1 2">
    <name type="scientific">Pseudorhodoplanes sinuspersici</name>
    <dbReference type="NCBI Taxonomy" id="1235591"/>
    <lineage>
        <taxon>Bacteria</taxon>
        <taxon>Pseudomonadati</taxon>
        <taxon>Pseudomonadota</taxon>
        <taxon>Alphaproteobacteria</taxon>
        <taxon>Hyphomicrobiales</taxon>
        <taxon>Pseudorhodoplanes</taxon>
    </lineage>
</organism>
<name>A0A1W6ZTQ8_9HYPH</name>
<sequence>MSIGIGTRSLLLTQSLVGMRSQMADLQRQFATGKRSDDYAGIGLNRGLTVSLRSQLAATASYGDTITNLNVRIDLAESVLSRIGEIGMETKNSVAEMTSEEGRINAQGSAKSALGEMLGLLNSRAGDRYIFSGLAADTPSVESLDMIMDGDAAHAGFSQIVSERLQADMGSSGLGRLVISSPAPGSVSIAEDVAGSVFGFKLNAISSTLSGSTVSGPAATPPAAPEMSIDLGGVNPASGEKVSFTFDLPDGSKETITLTATTTVPPGAGEFAIGQDSATTATNLQTKLQSSIGTLARTSLTAASALAAADNFFNTDAANPPQRVDGPPFDTATGLVAGTASNTVMWYTGEAGSQPARSTAAARIDQSITVNYGLRANEEGIRWQLQNVAALAAISMAPGDADSEARASAMASRLRTALDVPQGTQSTADIRTELAGAQKSIDSAKQRHQYTNATLSDFLEGIEGISNEEVAAKMLALQTSLEASMQTTARLFQMSILNYM</sequence>
<dbReference type="STRING" id="1235591.CAK95_18115"/>
<dbReference type="GO" id="GO:0005198">
    <property type="term" value="F:structural molecule activity"/>
    <property type="evidence" value="ECO:0007669"/>
    <property type="project" value="InterPro"/>
</dbReference>
<dbReference type="InterPro" id="IPR001492">
    <property type="entry name" value="Flagellin"/>
</dbReference>
<dbReference type="AlphaFoldDB" id="A0A1W6ZTQ8"/>
<protein>
    <submittedName>
        <fullName evidence="1">Uncharacterized protein</fullName>
    </submittedName>
</protein>
<keyword evidence="2" id="KW-1185">Reference proteome</keyword>
<dbReference type="KEGG" id="psin:CAK95_18115"/>
<dbReference type="Proteomes" id="UP000194137">
    <property type="component" value="Chromosome"/>
</dbReference>
<dbReference type="PANTHER" id="PTHR42792:SF1">
    <property type="entry name" value="FLAGELLAR HOOK-ASSOCIATED PROTEIN 3"/>
    <property type="match status" value="1"/>
</dbReference>
<reference evidence="1 2" key="1">
    <citation type="submission" date="2017-05" db="EMBL/GenBank/DDBJ databases">
        <title>Full genome sequence of Pseudorhodoplanes sinuspersici.</title>
        <authorList>
            <person name="Dastgheib S.M.M."/>
            <person name="Shavandi M."/>
            <person name="Tirandaz H."/>
        </authorList>
    </citation>
    <scope>NUCLEOTIDE SEQUENCE [LARGE SCALE GENOMIC DNA]</scope>
    <source>
        <strain evidence="1 2">RIPI110</strain>
    </source>
</reference>
<dbReference type="RefSeq" id="WP_086089184.1">
    <property type="nucleotide sequence ID" value="NZ_CP021112.1"/>
</dbReference>
<proteinExistence type="predicted"/>